<dbReference type="CDD" id="cd06261">
    <property type="entry name" value="TM_PBP2"/>
    <property type="match status" value="1"/>
</dbReference>
<feature type="transmembrane region" description="Helical" evidence="7">
    <location>
        <begin position="255"/>
        <end position="277"/>
    </location>
</feature>
<dbReference type="EMBL" id="PVZC01000001">
    <property type="protein sequence ID" value="PRY02567.1"/>
    <property type="molecule type" value="Genomic_DNA"/>
</dbReference>
<evidence type="ECO:0000256" key="6">
    <source>
        <dbReference type="ARBA" id="ARBA00023136"/>
    </source>
</evidence>
<keyword evidence="10" id="KW-1185">Reference proteome</keyword>
<evidence type="ECO:0000256" key="7">
    <source>
        <dbReference type="RuleBase" id="RU363032"/>
    </source>
</evidence>
<dbReference type="OrthoDB" id="4319190at2"/>
<comment type="subcellular location">
    <subcellularLocation>
        <location evidence="1 7">Cell membrane</location>
        <topology evidence="1 7">Multi-pass membrane protein</topology>
    </subcellularLocation>
</comment>
<feature type="domain" description="ABC transmembrane type-1" evidence="8">
    <location>
        <begin position="62"/>
        <end position="276"/>
    </location>
</feature>
<evidence type="ECO:0000256" key="3">
    <source>
        <dbReference type="ARBA" id="ARBA00022475"/>
    </source>
</evidence>
<name>A0A2T0QF52_9ACTN</name>
<accession>A0A2T0QF52</accession>
<feature type="transmembrane region" description="Helical" evidence="7">
    <location>
        <begin position="66"/>
        <end position="88"/>
    </location>
</feature>
<keyword evidence="9" id="KW-0762">Sugar transport</keyword>
<keyword evidence="4 7" id="KW-0812">Transmembrane</keyword>
<dbReference type="PROSITE" id="PS50928">
    <property type="entry name" value="ABC_TM1"/>
    <property type="match status" value="1"/>
</dbReference>
<dbReference type="AlphaFoldDB" id="A0A2T0QF52"/>
<dbReference type="InterPro" id="IPR000515">
    <property type="entry name" value="MetI-like"/>
</dbReference>
<dbReference type="Gene3D" id="1.10.3720.10">
    <property type="entry name" value="MetI-like"/>
    <property type="match status" value="1"/>
</dbReference>
<proteinExistence type="inferred from homology"/>
<dbReference type="Pfam" id="PF00528">
    <property type="entry name" value="BPD_transp_1"/>
    <property type="match status" value="1"/>
</dbReference>
<evidence type="ECO:0000256" key="4">
    <source>
        <dbReference type="ARBA" id="ARBA00022692"/>
    </source>
</evidence>
<organism evidence="9 10">
    <name type="scientific">Allonocardiopsis opalescens</name>
    <dbReference type="NCBI Taxonomy" id="1144618"/>
    <lineage>
        <taxon>Bacteria</taxon>
        <taxon>Bacillati</taxon>
        <taxon>Actinomycetota</taxon>
        <taxon>Actinomycetes</taxon>
        <taxon>Streptosporangiales</taxon>
        <taxon>Allonocardiopsis</taxon>
    </lineage>
</organism>
<protein>
    <submittedName>
        <fullName evidence="9">Multiple sugar transport system permease protein/lactose/L-arabinose transport system permease protein</fullName>
    </submittedName>
</protein>
<keyword evidence="6 7" id="KW-0472">Membrane</keyword>
<dbReference type="GO" id="GO:0005886">
    <property type="term" value="C:plasma membrane"/>
    <property type="evidence" value="ECO:0007669"/>
    <property type="project" value="UniProtKB-SubCell"/>
</dbReference>
<evidence type="ECO:0000256" key="5">
    <source>
        <dbReference type="ARBA" id="ARBA00022989"/>
    </source>
</evidence>
<dbReference type="InterPro" id="IPR051393">
    <property type="entry name" value="ABC_transporter_permease"/>
</dbReference>
<comment type="similarity">
    <text evidence="7">Belongs to the binding-protein-dependent transport system permease family.</text>
</comment>
<feature type="transmembrane region" description="Helical" evidence="7">
    <location>
        <begin position="152"/>
        <end position="172"/>
    </location>
</feature>
<dbReference type="PANTHER" id="PTHR30193">
    <property type="entry name" value="ABC TRANSPORTER PERMEASE PROTEIN"/>
    <property type="match status" value="1"/>
</dbReference>
<keyword evidence="5 7" id="KW-1133">Transmembrane helix</keyword>
<feature type="transmembrane region" description="Helical" evidence="7">
    <location>
        <begin position="12"/>
        <end position="32"/>
    </location>
</feature>
<sequence length="286" mass="31763">MTRAPYLFISPFFVLYALFMLVPILVGIALSFTEWTGLGTPVWVGFRNYTELFRDPSFWTALGNTAIYTVVTMAVVLPLSLFLAMAINARGLRLRDMFRAVFFIPVVVSPIVIALVFGLFFDQQYGLVNALLRAVFGFGGIEWLTSPAWAKVVVIILVLWRWTGYLTIFFLAGLQNIPRELYEAASLDGAGDIRSFWHVTLPQMKPISAFIAVTVLVSTAQIFEEPFLLTRGGPGEATMSIAQFIYRAGFERQEFGYAAAGGVVMFLAVFVIGRMLYTSLGIGKAK</sequence>
<evidence type="ECO:0000313" key="10">
    <source>
        <dbReference type="Proteomes" id="UP000237846"/>
    </source>
</evidence>
<dbReference type="InterPro" id="IPR035906">
    <property type="entry name" value="MetI-like_sf"/>
</dbReference>
<reference evidence="9 10" key="1">
    <citation type="submission" date="2018-03" db="EMBL/GenBank/DDBJ databases">
        <title>Genomic Encyclopedia of Archaeal and Bacterial Type Strains, Phase II (KMG-II): from individual species to whole genera.</title>
        <authorList>
            <person name="Goeker M."/>
        </authorList>
    </citation>
    <scope>NUCLEOTIDE SEQUENCE [LARGE SCALE GENOMIC DNA]</scope>
    <source>
        <strain evidence="9 10">DSM 45601</strain>
    </source>
</reference>
<dbReference type="RefSeq" id="WP_106240349.1">
    <property type="nucleotide sequence ID" value="NZ_PVZC01000001.1"/>
</dbReference>
<evidence type="ECO:0000313" key="9">
    <source>
        <dbReference type="EMBL" id="PRY02567.1"/>
    </source>
</evidence>
<dbReference type="PANTHER" id="PTHR30193:SF37">
    <property type="entry name" value="INNER MEMBRANE ABC TRANSPORTER PERMEASE PROTEIN YCJO"/>
    <property type="match status" value="1"/>
</dbReference>
<dbReference type="SUPFAM" id="SSF161098">
    <property type="entry name" value="MetI-like"/>
    <property type="match status" value="1"/>
</dbReference>
<gene>
    <name evidence="9" type="ORF">CLV72_1011169</name>
</gene>
<feature type="transmembrane region" description="Helical" evidence="7">
    <location>
        <begin position="100"/>
        <end position="121"/>
    </location>
</feature>
<evidence type="ECO:0000256" key="2">
    <source>
        <dbReference type="ARBA" id="ARBA00022448"/>
    </source>
</evidence>
<evidence type="ECO:0000256" key="1">
    <source>
        <dbReference type="ARBA" id="ARBA00004651"/>
    </source>
</evidence>
<keyword evidence="3" id="KW-1003">Cell membrane</keyword>
<dbReference type="GO" id="GO:0055085">
    <property type="term" value="P:transmembrane transport"/>
    <property type="evidence" value="ECO:0007669"/>
    <property type="project" value="InterPro"/>
</dbReference>
<evidence type="ECO:0000259" key="8">
    <source>
        <dbReference type="PROSITE" id="PS50928"/>
    </source>
</evidence>
<dbReference type="Proteomes" id="UP000237846">
    <property type="component" value="Unassembled WGS sequence"/>
</dbReference>
<keyword evidence="2 7" id="KW-0813">Transport</keyword>
<comment type="caution">
    <text evidence="9">The sequence shown here is derived from an EMBL/GenBank/DDBJ whole genome shotgun (WGS) entry which is preliminary data.</text>
</comment>